<dbReference type="SUPFAM" id="SSF47769">
    <property type="entry name" value="SAM/Pointed domain"/>
    <property type="match status" value="1"/>
</dbReference>
<reference evidence="2" key="1">
    <citation type="journal article" date="2023" name="Mol. Biol. Evol.">
        <title>Third-Generation Sequencing Reveals the Adaptive Role of the Epigenome in Three Deep-Sea Polychaetes.</title>
        <authorList>
            <person name="Perez M."/>
            <person name="Aroh O."/>
            <person name="Sun Y."/>
            <person name="Lan Y."/>
            <person name="Juniper S.K."/>
            <person name="Young C.R."/>
            <person name="Angers B."/>
            <person name="Qian P.Y."/>
        </authorList>
    </citation>
    <scope>NUCLEOTIDE SEQUENCE</scope>
    <source>
        <strain evidence="2">P08H-3</strain>
    </source>
</reference>
<feature type="domain" description="SAM" evidence="1">
    <location>
        <begin position="101"/>
        <end position="135"/>
    </location>
</feature>
<dbReference type="InterPro" id="IPR001660">
    <property type="entry name" value="SAM"/>
</dbReference>
<sequence length="140" mass="14950">MSATKIVSIPSNVGFGDHLPSMPSFPSFGISNLPSYSTHSHIDSSPVNQLQATPPLPNTPVCSTPGIDKDAVITQPNTPNAHSTPGQKVSALTEATAQQYDVASWLQSLGLAAYTDSFHHQGIYYMYQLQDFSLEASGVQ</sequence>
<gene>
    <name evidence="2" type="ORF">LSH36_52g04006</name>
</gene>
<dbReference type="InterPro" id="IPR013761">
    <property type="entry name" value="SAM/pointed_sf"/>
</dbReference>
<comment type="caution">
    <text evidence="2">The sequence shown here is derived from an EMBL/GenBank/DDBJ whole genome shotgun (WGS) entry which is preliminary data.</text>
</comment>
<dbReference type="Gene3D" id="1.10.150.50">
    <property type="entry name" value="Transcription Factor, Ets-1"/>
    <property type="match status" value="1"/>
</dbReference>
<dbReference type="Pfam" id="PF07647">
    <property type="entry name" value="SAM_2"/>
    <property type="match status" value="1"/>
</dbReference>
<organism evidence="2 3">
    <name type="scientific">Paralvinella palmiformis</name>
    <dbReference type="NCBI Taxonomy" id="53620"/>
    <lineage>
        <taxon>Eukaryota</taxon>
        <taxon>Metazoa</taxon>
        <taxon>Spiralia</taxon>
        <taxon>Lophotrochozoa</taxon>
        <taxon>Annelida</taxon>
        <taxon>Polychaeta</taxon>
        <taxon>Sedentaria</taxon>
        <taxon>Canalipalpata</taxon>
        <taxon>Terebellida</taxon>
        <taxon>Terebelliformia</taxon>
        <taxon>Alvinellidae</taxon>
        <taxon>Paralvinella</taxon>
    </lineage>
</organism>
<evidence type="ECO:0000313" key="2">
    <source>
        <dbReference type="EMBL" id="KAK2165295.1"/>
    </source>
</evidence>
<evidence type="ECO:0000313" key="3">
    <source>
        <dbReference type="Proteomes" id="UP001208570"/>
    </source>
</evidence>
<accession>A0AAD9NCT7</accession>
<dbReference type="EMBL" id="JAODUP010000052">
    <property type="protein sequence ID" value="KAK2165295.1"/>
    <property type="molecule type" value="Genomic_DNA"/>
</dbReference>
<keyword evidence="3" id="KW-1185">Reference proteome</keyword>
<dbReference type="Proteomes" id="UP001208570">
    <property type="component" value="Unassembled WGS sequence"/>
</dbReference>
<evidence type="ECO:0000259" key="1">
    <source>
        <dbReference type="Pfam" id="PF07647"/>
    </source>
</evidence>
<proteinExistence type="predicted"/>
<dbReference type="AlphaFoldDB" id="A0AAD9NCT7"/>
<name>A0AAD9NCT7_9ANNE</name>
<protein>
    <recommendedName>
        <fullName evidence="1">SAM domain-containing protein</fullName>
    </recommendedName>
</protein>